<evidence type="ECO:0000313" key="1">
    <source>
        <dbReference type="EMBL" id="MCE3051967.1"/>
    </source>
</evidence>
<name>A0ABS8WQ41_DATST</name>
<keyword evidence="2" id="KW-1185">Reference proteome</keyword>
<dbReference type="EMBL" id="JACEIK010009101">
    <property type="protein sequence ID" value="MCE3051967.1"/>
    <property type="molecule type" value="Genomic_DNA"/>
</dbReference>
<dbReference type="Proteomes" id="UP000823775">
    <property type="component" value="Unassembled WGS sequence"/>
</dbReference>
<comment type="caution">
    <text evidence="1">The sequence shown here is derived from an EMBL/GenBank/DDBJ whole genome shotgun (WGS) entry which is preliminary data.</text>
</comment>
<organism evidence="1 2">
    <name type="scientific">Datura stramonium</name>
    <name type="common">Jimsonweed</name>
    <name type="synonym">Common thornapple</name>
    <dbReference type="NCBI Taxonomy" id="4076"/>
    <lineage>
        <taxon>Eukaryota</taxon>
        <taxon>Viridiplantae</taxon>
        <taxon>Streptophyta</taxon>
        <taxon>Embryophyta</taxon>
        <taxon>Tracheophyta</taxon>
        <taxon>Spermatophyta</taxon>
        <taxon>Magnoliopsida</taxon>
        <taxon>eudicotyledons</taxon>
        <taxon>Gunneridae</taxon>
        <taxon>Pentapetalae</taxon>
        <taxon>asterids</taxon>
        <taxon>lamiids</taxon>
        <taxon>Solanales</taxon>
        <taxon>Solanaceae</taxon>
        <taxon>Solanoideae</taxon>
        <taxon>Datureae</taxon>
        <taxon>Datura</taxon>
    </lineage>
</organism>
<reference evidence="1 2" key="1">
    <citation type="journal article" date="2021" name="BMC Genomics">
        <title>Datura genome reveals duplications of psychoactive alkaloid biosynthetic genes and high mutation rate following tissue culture.</title>
        <authorList>
            <person name="Rajewski A."/>
            <person name="Carter-House D."/>
            <person name="Stajich J."/>
            <person name="Litt A."/>
        </authorList>
    </citation>
    <scope>NUCLEOTIDE SEQUENCE [LARGE SCALE GENOMIC DNA]</scope>
    <source>
        <strain evidence="1">AR-01</strain>
    </source>
</reference>
<evidence type="ECO:0000313" key="2">
    <source>
        <dbReference type="Proteomes" id="UP000823775"/>
    </source>
</evidence>
<sequence>RASQGTRCVLRLGGLAIRSPNRAPNMLEYEVAALRDELDRRREMILPMDFYLNIPPMGQDPVVAGSLED</sequence>
<accession>A0ABS8WQ41</accession>
<gene>
    <name evidence="1" type="ORF">HAX54_051291</name>
</gene>
<feature type="non-terminal residue" evidence="1">
    <location>
        <position position="1"/>
    </location>
</feature>
<proteinExistence type="predicted"/>
<protein>
    <submittedName>
        <fullName evidence="1">Uncharacterized protein</fullName>
    </submittedName>
</protein>